<reference evidence="4 5" key="1">
    <citation type="submission" date="2016-09" db="EMBL/GenBank/DDBJ databases">
        <authorList>
            <person name="Capua I."/>
            <person name="De Benedictis P."/>
            <person name="Joannis T."/>
            <person name="Lombin L.H."/>
            <person name="Cattoli G."/>
        </authorList>
    </citation>
    <scope>NUCLEOTIDE SEQUENCE [LARGE SCALE GENOMIC DNA]</scope>
    <source>
        <strain evidence="4 5">GluBS11</strain>
    </source>
</reference>
<gene>
    <name evidence="4" type="ORF">SAMN05421730_102625</name>
</gene>
<evidence type="ECO:0000256" key="2">
    <source>
        <dbReference type="SAM" id="SignalP"/>
    </source>
</evidence>
<keyword evidence="1" id="KW-0472">Membrane</keyword>
<keyword evidence="5" id="KW-1185">Reference proteome</keyword>
<dbReference type="Pfam" id="PF04892">
    <property type="entry name" value="VanZ"/>
    <property type="match status" value="1"/>
</dbReference>
<evidence type="ECO:0000259" key="3">
    <source>
        <dbReference type="Pfam" id="PF04892"/>
    </source>
</evidence>
<dbReference type="AlphaFoldDB" id="A0A1D3TX00"/>
<accession>A0A1D3TX00</accession>
<name>A0A1D3TX00_9FIRM</name>
<dbReference type="Proteomes" id="UP000199315">
    <property type="component" value="Unassembled WGS sequence"/>
</dbReference>
<evidence type="ECO:0000256" key="1">
    <source>
        <dbReference type="SAM" id="Phobius"/>
    </source>
</evidence>
<dbReference type="InterPro" id="IPR016747">
    <property type="entry name" value="Phosphotransbutyrylase"/>
</dbReference>
<dbReference type="EMBL" id="FMKA01000026">
    <property type="protein sequence ID" value="SCP98793.1"/>
    <property type="molecule type" value="Genomic_DNA"/>
</dbReference>
<proteinExistence type="predicted"/>
<dbReference type="PANTHER" id="PTHR28008">
    <property type="entry name" value="DOMAIN PROTEIN, PUTATIVE (AFU_ORTHOLOGUE AFUA_3G10980)-RELATED"/>
    <property type="match status" value="1"/>
</dbReference>
<feature type="chain" id="PRO_5039684088" evidence="2">
    <location>
        <begin position="28"/>
        <end position="172"/>
    </location>
</feature>
<dbReference type="PIRSF" id="PIRSF019083">
    <property type="entry name" value="UCP019083_VanZ"/>
    <property type="match status" value="1"/>
</dbReference>
<sequence>MKNRRRQIFRILVILWMVLIFAFSAQPADQSTEISLGVGKAVGKVLIRDFEQLSAARQTAYAEDIDFVVRKTAHAAEYAVLGILFMFALGNSWVRWRPLVSFLCTVLYAASDEFHQRFVPGRSGQIRDVLIDSAGAAAGVLLFVGISVWRKRREKNAVNSGDKSCFRKIIRR</sequence>
<dbReference type="InterPro" id="IPR006976">
    <property type="entry name" value="VanZ-like"/>
</dbReference>
<keyword evidence="2" id="KW-0732">Signal</keyword>
<keyword evidence="1" id="KW-1133">Transmembrane helix</keyword>
<feature type="domain" description="VanZ-like" evidence="3">
    <location>
        <begin position="10"/>
        <end position="144"/>
    </location>
</feature>
<evidence type="ECO:0000313" key="4">
    <source>
        <dbReference type="EMBL" id="SCP98793.1"/>
    </source>
</evidence>
<dbReference type="RefSeq" id="WP_242875603.1">
    <property type="nucleotide sequence ID" value="NZ_FMKA01000026.1"/>
</dbReference>
<dbReference type="PANTHER" id="PTHR28008:SF1">
    <property type="entry name" value="DOMAIN PROTEIN, PUTATIVE (AFU_ORTHOLOGUE AFUA_3G10980)-RELATED"/>
    <property type="match status" value="1"/>
</dbReference>
<evidence type="ECO:0000313" key="5">
    <source>
        <dbReference type="Proteomes" id="UP000199315"/>
    </source>
</evidence>
<dbReference type="STRING" id="1619234.SAMN05421730_102625"/>
<dbReference type="NCBIfam" id="NF037970">
    <property type="entry name" value="vanZ_1"/>
    <property type="match status" value="1"/>
</dbReference>
<organism evidence="4 5">
    <name type="scientific">Anaerobium acetethylicum</name>
    <dbReference type="NCBI Taxonomy" id="1619234"/>
    <lineage>
        <taxon>Bacteria</taxon>
        <taxon>Bacillati</taxon>
        <taxon>Bacillota</taxon>
        <taxon>Clostridia</taxon>
        <taxon>Lachnospirales</taxon>
        <taxon>Lachnospiraceae</taxon>
        <taxon>Anaerobium</taxon>
    </lineage>
</organism>
<feature type="signal peptide" evidence="2">
    <location>
        <begin position="1"/>
        <end position="27"/>
    </location>
</feature>
<protein>
    <submittedName>
        <fullName evidence="4">VanZ like family protein</fullName>
    </submittedName>
</protein>
<feature type="transmembrane region" description="Helical" evidence="1">
    <location>
        <begin position="129"/>
        <end position="149"/>
    </location>
</feature>
<keyword evidence="1" id="KW-0812">Transmembrane</keyword>